<dbReference type="GO" id="GO:0009451">
    <property type="term" value="P:RNA modification"/>
    <property type="evidence" value="ECO:0007669"/>
    <property type="project" value="InterPro"/>
</dbReference>
<dbReference type="InterPro" id="IPR011990">
    <property type="entry name" value="TPR-like_helical_dom_sf"/>
</dbReference>
<evidence type="ECO:0000313" key="2">
    <source>
        <dbReference type="EMBL" id="KAK3016785.1"/>
    </source>
</evidence>
<keyword evidence="1" id="KW-0677">Repeat</keyword>
<dbReference type="Proteomes" id="UP001188597">
    <property type="component" value="Unassembled WGS sequence"/>
</dbReference>
<dbReference type="GO" id="GO:0003723">
    <property type="term" value="F:RNA binding"/>
    <property type="evidence" value="ECO:0007669"/>
    <property type="project" value="InterPro"/>
</dbReference>
<evidence type="ECO:0000256" key="1">
    <source>
        <dbReference type="ARBA" id="ARBA00022737"/>
    </source>
</evidence>
<dbReference type="Gene3D" id="1.25.40.10">
    <property type="entry name" value="Tetratricopeptide repeat domain"/>
    <property type="match status" value="1"/>
</dbReference>
<organism evidence="2 3">
    <name type="scientific">Escallonia herrerae</name>
    <dbReference type="NCBI Taxonomy" id="1293975"/>
    <lineage>
        <taxon>Eukaryota</taxon>
        <taxon>Viridiplantae</taxon>
        <taxon>Streptophyta</taxon>
        <taxon>Embryophyta</taxon>
        <taxon>Tracheophyta</taxon>
        <taxon>Spermatophyta</taxon>
        <taxon>Magnoliopsida</taxon>
        <taxon>eudicotyledons</taxon>
        <taxon>Gunneridae</taxon>
        <taxon>Pentapetalae</taxon>
        <taxon>asterids</taxon>
        <taxon>campanulids</taxon>
        <taxon>Escalloniales</taxon>
        <taxon>Escalloniaceae</taxon>
        <taxon>Escallonia</taxon>
    </lineage>
</organism>
<gene>
    <name evidence="2" type="ORF">RJ639_006458</name>
</gene>
<sequence>MPERNNVYWTAMIGGYAWNEFYEEALIFLRRYNLVADMQTQRVSPLDATYAVLLGAAGAMAYLDQSKQFHGLLGFSHHGLSNEALIHFEAMQKSGINLNSVIYWALYQHATMKALSIEGWNYFRRWTTSIQVNQAELGVARSAAKWLLELDPLSALAHMVQCHMYAATGQHGD</sequence>
<dbReference type="InterPro" id="IPR002885">
    <property type="entry name" value="PPR_rpt"/>
</dbReference>
<dbReference type="EMBL" id="JAVXUP010001046">
    <property type="protein sequence ID" value="KAK3016785.1"/>
    <property type="molecule type" value="Genomic_DNA"/>
</dbReference>
<dbReference type="PANTHER" id="PTHR47926:SF404">
    <property type="entry name" value="(PPR) REPEAT-CONTAINING PROTEIN, PUTATIVE-RELATED"/>
    <property type="match status" value="1"/>
</dbReference>
<dbReference type="Pfam" id="PF01535">
    <property type="entry name" value="PPR"/>
    <property type="match status" value="2"/>
</dbReference>
<dbReference type="AlphaFoldDB" id="A0AA89AVG8"/>
<protein>
    <submittedName>
        <fullName evidence="2">Uncharacterized protein</fullName>
    </submittedName>
</protein>
<reference evidence="2" key="1">
    <citation type="submission" date="2022-12" db="EMBL/GenBank/DDBJ databases">
        <title>Draft genome assemblies for two species of Escallonia (Escalloniales).</title>
        <authorList>
            <person name="Chanderbali A."/>
            <person name="Dervinis C."/>
            <person name="Anghel I."/>
            <person name="Soltis D."/>
            <person name="Soltis P."/>
            <person name="Zapata F."/>
        </authorList>
    </citation>
    <scope>NUCLEOTIDE SEQUENCE</scope>
    <source>
        <strain evidence="2">UCBG64.0493</strain>
        <tissue evidence="2">Leaf</tissue>
    </source>
</reference>
<dbReference type="PANTHER" id="PTHR47926">
    <property type="entry name" value="PENTATRICOPEPTIDE REPEAT-CONTAINING PROTEIN"/>
    <property type="match status" value="1"/>
</dbReference>
<dbReference type="InterPro" id="IPR046960">
    <property type="entry name" value="PPR_At4g14850-like_plant"/>
</dbReference>
<proteinExistence type="predicted"/>
<accession>A0AA89AVG8</accession>
<evidence type="ECO:0000313" key="3">
    <source>
        <dbReference type="Proteomes" id="UP001188597"/>
    </source>
</evidence>
<comment type="caution">
    <text evidence="2">The sequence shown here is derived from an EMBL/GenBank/DDBJ whole genome shotgun (WGS) entry which is preliminary data.</text>
</comment>
<name>A0AA89AVG8_9ASTE</name>
<keyword evidence="3" id="KW-1185">Reference proteome</keyword>